<dbReference type="Pfam" id="PF08285">
    <property type="entry name" value="DPM3"/>
    <property type="match status" value="1"/>
</dbReference>
<dbReference type="HOGENOM" id="CLU_150782_1_0_1"/>
<keyword evidence="8" id="KW-0328">Glycosyltransferase</keyword>
<evidence type="ECO:0000313" key="8">
    <source>
        <dbReference type="EMBL" id="CEJ79877.1"/>
    </source>
</evidence>
<evidence type="ECO:0000313" key="9">
    <source>
        <dbReference type="Proteomes" id="UP000039046"/>
    </source>
</evidence>
<reference evidence="8 9" key="1">
    <citation type="journal article" date="2015" name="Genome Announc.">
        <title>Draft Genome Sequence and Gene Annotation of the Entomopathogenic Fungus Verticillium hemipterigenum.</title>
        <authorList>
            <person name="Horn F."/>
            <person name="Habel A."/>
            <person name="Scharf D.H."/>
            <person name="Dworschak J."/>
            <person name="Brakhage A.A."/>
            <person name="Guthke R."/>
            <person name="Hertweck C."/>
            <person name="Linde J."/>
        </authorList>
    </citation>
    <scope>NUCLEOTIDE SEQUENCE [LARGE SCALE GENOMIC DNA]</scope>
</reference>
<keyword evidence="8" id="KW-0808">Transferase</keyword>
<comment type="subcellular location">
    <subcellularLocation>
        <location evidence="1 7">Endoplasmic reticulum membrane</location>
        <topology evidence="1 7">Multi-pass membrane protein</topology>
    </subcellularLocation>
</comment>
<accession>A0A0A1T0V3</accession>
<evidence type="ECO:0000256" key="4">
    <source>
        <dbReference type="ARBA" id="ARBA00022824"/>
    </source>
</evidence>
<keyword evidence="9" id="KW-1185">Reference proteome</keyword>
<sequence length="92" mass="10284">MTRAQQTISFGLLVSSVYLALYLELIPLPPLIQNEIVPVLPFWALVSFGALLLFRLGFGILTFNDVPEAHKELMDEIETAKVDLRKLGVDVD</sequence>
<feature type="transmembrane region" description="Helical" evidence="7">
    <location>
        <begin position="40"/>
        <end position="63"/>
    </location>
</feature>
<dbReference type="GO" id="GO:0005789">
    <property type="term" value="C:endoplasmic reticulum membrane"/>
    <property type="evidence" value="ECO:0007669"/>
    <property type="project" value="UniProtKB-SubCell"/>
</dbReference>
<dbReference type="PANTHER" id="PTHR16433">
    <property type="entry name" value="DOLICHOL-PHOSPHATE MANNOSYLTRANSFERASE SUBUNIT 3"/>
    <property type="match status" value="1"/>
</dbReference>
<dbReference type="GO" id="GO:0033185">
    <property type="term" value="C:dolichol-phosphate-mannose synthase complex"/>
    <property type="evidence" value="ECO:0007669"/>
    <property type="project" value="TreeGrafter"/>
</dbReference>
<dbReference type="AlphaFoldDB" id="A0A0A1T0V3"/>
<name>A0A0A1T0V3_9HYPO</name>
<comment type="function">
    <text evidence="7">Stabilizer subunit of the dolichol-phosphate mannose (DPM) synthase complex; tethers catalytic subunit to the ER.</text>
</comment>
<evidence type="ECO:0000256" key="3">
    <source>
        <dbReference type="ARBA" id="ARBA00022692"/>
    </source>
</evidence>
<evidence type="ECO:0000256" key="6">
    <source>
        <dbReference type="ARBA" id="ARBA00023136"/>
    </source>
</evidence>
<dbReference type="GO" id="GO:0016757">
    <property type="term" value="F:glycosyltransferase activity"/>
    <property type="evidence" value="ECO:0007669"/>
    <property type="project" value="UniProtKB-KW"/>
</dbReference>
<evidence type="ECO:0000256" key="7">
    <source>
        <dbReference type="RuleBase" id="RU365085"/>
    </source>
</evidence>
<keyword evidence="6 7" id="KW-0472">Membrane</keyword>
<keyword evidence="5 7" id="KW-1133">Transmembrane helix</keyword>
<keyword evidence="4 7" id="KW-0256">Endoplasmic reticulum</keyword>
<dbReference type="InterPro" id="IPR013174">
    <property type="entry name" value="DPM3"/>
</dbReference>
<gene>
    <name evidence="8" type="ORF">VHEMI00092</name>
</gene>
<dbReference type="UniPathway" id="UPA00378"/>
<evidence type="ECO:0000256" key="5">
    <source>
        <dbReference type="ARBA" id="ARBA00022989"/>
    </source>
</evidence>
<dbReference type="EMBL" id="CDHN01000001">
    <property type="protein sequence ID" value="CEJ79877.1"/>
    <property type="molecule type" value="Genomic_DNA"/>
</dbReference>
<evidence type="ECO:0000256" key="2">
    <source>
        <dbReference type="ARBA" id="ARBA00010430"/>
    </source>
</evidence>
<feature type="transmembrane region" description="Helical" evidence="7">
    <location>
        <begin position="7"/>
        <end position="28"/>
    </location>
</feature>
<comment type="subunit">
    <text evidence="7">Component of the dolichol-phosphate mannose (DPM) synthase complex.</text>
</comment>
<organism evidence="8 9">
    <name type="scientific">[Torrubiella] hemipterigena</name>
    <dbReference type="NCBI Taxonomy" id="1531966"/>
    <lineage>
        <taxon>Eukaryota</taxon>
        <taxon>Fungi</taxon>
        <taxon>Dikarya</taxon>
        <taxon>Ascomycota</taxon>
        <taxon>Pezizomycotina</taxon>
        <taxon>Sordariomycetes</taxon>
        <taxon>Hypocreomycetidae</taxon>
        <taxon>Hypocreales</taxon>
        <taxon>Clavicipitaceae</taxon>
        <taxon>Clavicipitaceae incertae sedis</taxon>
        <taxon>'Torrubiella' clade</taxon>
    </lineage>
</organism>
<comment type="pathway">
    <text evidence="7">Protein modification; protein glycosylation.</text>
</comment>
<dbReference type="PANTHER" id="PTHR16433:SF0">
    <property type="entry name" value="DOLICHOL-PHOSPHATE MANNOSYLTRANSFERASE SUBUNIT 3"/>
    <property type="match status" value="1"/>
</dbReference>
<evidence type="ECO:0000256" key="1">
    <source>
        <dbReference type="ARBA" id="ARBA00004477"/>
    </source>
</evidence>
<dbReference type="STRING" id="1531966.A0A0A1T0V3"/>
<comment type="similarity">
    <text evidence="2 7">Belongs to the DPM3 family.</text>
</comment>
<protein>
    <recommendedName>
        <fullName evidence="7">Dolichol-phosphate mannosyltransferase subunit 3</fullName>
    </recommendedName>
</protein>
<dbReference type="Proteomes" id="UP000039046">
    <property type="component" value="Unassembled WGS sequence"/>
</dbReference>
<keyword evidence="3 7" id="KW-0812">Transmembrane</keyword>
<proteinExistence type="inferred from homology"/>
<dbReference type="GO" id="GO:0006506">
    <property type="term" value="P:GPI anchor biosynthetic process"/>
    <property type="evidence" value="ECO:0007669"/>
    <property type="project" value="TreeGrafter"/>
</dbReference>
<dbReference type="OrthoDB" id="2014333at2759"/>